<dbReference type="PANTHER" id="PTHR43576">
    <property type="entry name" value="ALPHA-L-ARABINOFURANOSIDASE C-RELATED"/>
    <property type="match status" value="1"/>
</dbReference>
<dbReference type="Pfam" id="PF06964">
    <property type="entry name" value="Alpha-L-AF_C"/>
    <property type="match status" value="1"/>
</dbReference>
<dbReference type="GO" id="GO:0046373">
    <property type="term" value="P:L-arabinose metabolic process"/>
    <property type="evidence" value="ECO:0007669"/>
    <property type="project" value="InterPro"/>
</dbReference>
<dbReference type="Gene3D" id="2.60.40.1180">
    <property type="entry name" value="Golgi alpha-mannosidase II"/>
    <property type="match status" value="1"/>
</dbReference>
<feature type="domain" description="Alpha-L-arabinofuranosidase C-terminal" evidence="1">
    <location>
        <begin position="23"/>
        <end position="197"/>
    </location>
</feature>
<organism evidence="2">
    <name type="scientific">marine sediment metagenome</name>
    <dbReference type="NCBI Taxonomy" id="412755"/>
    <lineage>
        <taxon>unclassified sequences</taxon>
        <taxon>metagenomes</taxon>
        <taxon>ecological metagenomes</taxon>
    </lineage>
</organism>
<sequence>MIRIAITEWNEYGWIHSPWTTDVNEKNKAPEQYDLAHALYTAGFLNIILRKAANISMADYSPVVNTRGLIYADNRGILLRSTYFVFQMYKPCTEGFSILTQIECPKLENSTALALDVATVKVSENKVYLFVVNRALEDLNCQITVPDFNVKSPSGNILTAESLKSYNSFENPYTIIPREFEVNVSGERFKISFQKYSLTVLLLE</sequence>
<dbReference type="SUPFAM" id="SSF51011">
    <property type="entry name" value="Glycosyl hydrolase domain"/>
    <property type="match status" value="1"/>
</dbReference>
<evidence type="ECO:0000313" key="2">
    <source>
        <dbReference type="EMBL" id="KKL19281.1"/>
    </source>
</evidence>
<proteinExistence type="predicted"/>
<dbReference type="InterPro" id="IPR013780">
    <property type="entry name" value="Glyco_hydro_b"/>
</dbReference>
<dbReference type="GO" id="GO:0046556">
    <property type="term" value="F:alpha-L-arabinofuranosidase activity"/>
    <property type="evidence" value="ECO:0007669"/>
    <property type="project" value="InterPro"/>
</dbReference>
<dbReference type="PANTHER" id="PTHR43576:SF2">
    <property type="entry name" value="INTRACELLULAR EXO-ALPHA-L-ARABINOFURANOSIDASE 2"/>
    <property type="match status" value="1"/>
</dbReference>
<dbReference type="SMART" id="SM00813">
    <property type="entry name" value="Alpha-L-AF_C"/>
    <property type="match status" value="1"/>
</dbReference>
<dbReference type="InterPro" id="IPR010720">
    <property type="entry name" value="Alpha-L-AF_C"/>
</dbReference>
<protein>
    <recommendedName>
        <fullName evidence="1">Alpha-L-arabinofuranosidase C-terminal domain-containing protein</fullName>
    </recommendedName>
</protein>
<comment type="caution">
    <text evidence="2">The sequence shown here is derived from an EMBL/GenBank/DDBJ whole genome shotgun (WGS) entry which is preliminary data.</text>
</comment>
<accession>A0A0F9DNN1</accession>
<gene>
    <name evidence="2" type="ORF">LCGC14_2467030</name>
</gene>
<dbReference type="EMBL" id="LAZR01038543">
    <property type="protein sequence ID" value="KKL19281.1"/>
    <property type="molecule type" value="Genomic_DNA"/>
</dbReference>
<dbReference type="GO" id="GO:0000272">
    <property type="term" value="P:polysaccharide catabolic process"/>
    <property type="evidence" value="ECO:0007669"/>
    <property type="project" value="TreeGrafter"/>
</dbReference>
<evidence type="ECO:0000259" key="1">
    <source>
        <dbReference type="SMART" id="SM00813"/>
    </source>
</evidence>
<dbReference type="AlphaFoldDB" id="A0A0F9DNN1"/>
<name>A0A0F9DNN1_9ZZZZ</name>
<dbReference type="Gene3D" id="3.20.20.80">
    <property type="entry name" value="Glycosidases"/>
    <property type="match status" value="1"/>
</dbReference>
<reference evidence="2" key="1">
    <citation type="journal article" date="2015" name="Nature">
        <title>Complex archaea that bridge the gap between prokaryotes and eukaryotes.</title>
        <authorList>
            <person name="Spang A."/>
            <person name="Saw J.H."/>
            <person name="Jorgensen S.L."/>
            <person name="Zaremba-Niedzwiedzka K."/>
            <person name="Martijn J."/>
            <person name="Lind A.E."/>
            <person name="van Eijk R."/>
            <person name="Schleper C."/>
            <person name="Guy L."/>
            <person name="Ettema T.J."/>
        </authorList>
    </citation>
    <scope>NUCLEOTIDE SEQUENCE</scope>
</reference>